<dbReference type="InterPro" id="IPR003439">
    <property type="entry name" value="ABC_transporter-like_ATP-bd"/>
</dbReference>
<dbReference type="FunFam" id="3.40.50.300:FF:000205">
    <property type="entry name" value="ABC transporter B family member 4"/>
    <property type="match status" value="1"/>
</dbReference>
<dbReference type="InterPro" id="IPR017871">
    <property type="entry name" value="ABC_transporter-like_CS"/>
</dbReference>
<evidence type="ECO:0000256" key="5">
    <source>
        <dbReference type="ARBA" id="ARBA00022528"/>
    </source>
</evidence>
<evidence type="ECO:0000256" key="3">
    <source>
        <dbReference type="ARBA" id="ARBA00007577"/>
    </source>
</evidence>
<dbReference type="PANTHER" id="PTHR43394:SF11">
    <property type="entry name" value="ATP-BINDING CASSETTE TRANSPORTER"/>
    <property type="match status" value="1"/>
</dbReference>
<proteinExistence type="inferred from homology"/>
<keyword evidence="9" id="KW-0067">ATP-binding</keyword>
<keyword evidence="5" id="KW-0150">Chloroplast</keyword>
<keyword evidence="5" id="KW-0934">Plastid</keyword>
<evidence type="ECO:0000256" key="13">
    <source>
        <dbReference type="SAM" id="Phobius"/>
    </source>
</evidence>
<keyword evidence="17" id="KW-1185">Reference proteome</keyword>
<comment type="similarity">
    <text evidence="3">Belongs to the ABC transporter superfamily. ABCB family. Multidrug resistance exporter (TC 3.A.1.201) subfamily.</text>
</comment>
<dbReference type="SUPFAM" id="SSF52540">
    <property type="entry name" value="P-loop containing nucleoside triphosphate hydrolases"/>
    <property type="match status" value="2"/>
</dbReference>
<dbReference type="GO" id="GO:0005886">
    <property type="term" value="C:plasma membrane"/>
    <property type="evidence" value="ECO:0007669"/>
    <property type="project" value="UniProtKB-SubCell"/>
</dbReference>
<dbReference type="GO" id="GO:0005743">
    <property type="term" value="C:mitochondrial inner membrane"/>
    <property type="evidence" value="ECO:0007669"/>
    <property type="project" value="TreeGrafter"/>
</dbReference>
<dbReference type="FunFam" id="1.20.1560.10:FF:000029">
    <property type="entry name" value="ABC transporter B family member 1"/>
    <property type="match status" value="1"/>
</dbReference>
<feature type="transmembrane region" description="Helical" evidence="13">
    <location>
        <begin position="765"/>
        <end position="792"/>
    </location>
</feature>
<organism evidence="16 17">
    <name type="scientific">Adiantum capillus-veneris</name>
    <name type="common">Maidenhair fern</name>
    <dbReference type="NCBI Taxonomy" id="13818"/>
    <lineage>
        <taxon>Eukaryota</taxon>
        <taxon>Viridiplantae</taxon>
        <taxon>Streptophyta</taxon>
        <taxon>Embryophyta</taxon>
        <taxon>Tracheophyta</taxon>
        <taxon>Polypodiopsida</taxon>
        <taxon>Polypodiidae</taxon>
        <taxon>Polypodiales</taxon>
        <taxon>Pteridineae</taxon>
        <taxon>Pteridaceae</taxon>
        <taxon>Vittarioideae</taxon>
        <taxon>Adiantum</taxon>
    </lineage>
</organism>
<dbReference type="AlphaFoldDB" id="A0A9D4U996"/>
<dbReference type="InterPro" id="IPR027417">
    <property type="entry name" value="P-loop_NTPase"/>
</dbReference>
<evidence type="ECO:0000256" key="8">
    <source>
        <dbReference type="ARBA" id="ARBA00022741"/>
    </source>
</evidence>
<keyword evidence="11 13" id="KW-0472">Membrane</keyword>
<dbReference type="EMBL" id="JABFUD020000021">
    <property type="protein sequence ID" value="KAI5063348.1"/>
    <property type="molecule type" value="Genomic_DNA"/>
</dbReference>
<keyword evidence="4" id="KW-0813">Transport</keyword>
<evidence type="ECO:0000256" key="10">
    <source>
        <dbReference type="ARBA" id="ARBA00022989"/>
    </source>
</evidence>
<dbReference type="GO" id="GO:0015421">
    <property type="term" value="F:ABC-type oligopeptide transporter activity"/>
    <property type="evidence" value="ECO:0007669"/>
    <property type="project" value="TreeGrafter"/>
</dbReference>
<dbReference type="SMART" id="SM00382">
    <property type="entry name" value="AAA"/>
    <property type="match status" value="2"/>
</dbReference>
<feature type="transmembrane region" description="Helical" evidence="13">
    <location>
        <begin position="901"/>
        <end position="922"/>
    </location>
</feature>
<evidence type="ECO:0000259" key="14">
    <source>
        <dbReference type="PROSITE" id="PS50893"/>
    </source>
</evidence>
<evidence type="ECO:0000256" key="7">
    <source>
        <dbReference type="ARBA" id="ARBA00022737"/>
    </source>
</evidence>
<feature type="transmembrane region" description="Helical" evidence="13">
    <location>
        <begin position="31"/>
        <end position="59"/>
    </location>
</feature>
<feature type="transmembrane region" description="Helical" evidence="13">
    <location>
        <begin position="662"/>
        <end position="695"/>
    </location>
</feature>
<feature type="domain" description="ABC transmembrane type-1" evidence="15">
    <location>
        <begin position="35"/>
        <end position="323"/>
    </location>
</feature>
<dbReference type="CDD" id="cd18578">
    <property type="entry name" value="ABC_6TM_Pgp_ABCB1_D2_like"/>
    <property type="match status" value="1"/>
</dbReference>
<evidence type="ECO:0000256" key="9">
    <source>
        <dbReference type="ARBA" id="ARBA00022840"/>
    </source>
</evidence>
<keyword evidence="6 13" id="KW-0812">Transmembrane</keyword>
<gene>
    <name evidence="16" type="ORF">GOP47_0021895</name>
</gene>
<dbReference type="GO" id="GO:0005524">
    <property type="term" value="F:ATP binding"/>
    <property type="evidence" value="ECO:0007669"/>
    <property type="project" value="UniProtKB-KW"/>
</dbReference>
<evidence type="ECO:0000313" key="16">
    <source>
        <dbReference type="EMBL" id="KAI5063348.1"/>
    </source>
</evidence>
<dbReference type="OrthoDB" id="6500128at2759"/>
<feature type="transmembrane region" description="Helical" evidence="13">
    <location>
        <begin position="263"/>
        <end position="282"/>
    </location>
</feature>
<feature type="transmembrane region" description="Helical" evidence="13">
    <location>
        <begin position="860"/>
        <end position="881"/>
    </location>
</feature>
<feature type="domain" description="ABC transporter" evidence="14">
    <location>
        <begin position="357"/>
        <end position="594"/>
    </location>
</feature>
<keyword evidence="12" id="KW-0325">Glycoprotein</keyword>
<feature type="transmembrane region" description="Helical" evidence="13">
    <location>
        <begin position="79"/>
        <end position="103"/>
    </location>
</feature>
<dbReference type="PROSITE" id="PS00211">
    <property type="entry name" value="ABC_TRANSPORTER_1"/>
    <property type="match status" value="2"/>
</dbReference>
<comment type="subcellular location">
    <subcellularLocation>
        <location evidence="2">Cell membrane</location>
    </subcellularLocation>
    <subcellularLocation>
        <location evidence="1">Endomembrane system</location>
        <topology evidence="1">Multi-pass membrane protein</topology>
    </subcellularLocation>
</comment>
<dbReference type="PROSITE" id="PS50929">
    <property type="entry name" value="ABC_TM1F"/>
    <property type="match status" value="2"/>
</dbReference>
<dbReference type="Proteomes" id="UP000886520">
    <property type="component" value="Chromosome 21"/>
</dbReference>
<comment type="caution">
    <text evidence="16">The sequence shown here is derived from an EMBL/GenBank/DDBJ whole genome shotgun (WGS) entry which is preliminary data.</text>
</comment>
<keyword evidence="7" id="KW-0677">Repeat</keyword>
<dbReference type="InterPro" id="IPR036640">
    <property type="entry name" value="ABC1_TM_sf"/>
</dbReference>
<dbReference type="FunFam" id="3.40.50.300:FF:000251">
    <property type="entry name" value="ABC transporter B family member 19"/>
    <property type="match status" value="1"/>
</dbReference>
<evidence type="ECO:0000256" key="4">
    <source>
        <dbReference type="ARBA" id="ARBA00022448"/>
    </source>
</evidence>
<evidence type="ECO:0000256" key="12">
    <source>
        <dbReference type="ARBA" id="ARBA00023180"/>
    </source>
</evidence>
<dbReference type="PROSITE" id="PS50893">
    <property type="entry name" value="ABC_TRANSPORTER_2"/>
    <property type="match status" value="2"/>
</dbReference>
<accession>A0A9D4U996</accession>
<dbReference type="Gene3D" id="1.20.1560.10">
    <property type="entry name" value="ABC transporter type 1, transmembrane domain"/>
    <property type="match status" value="2"/>
</dbReference>
<feature type="domain" description="ABC transporter" evidence="14">
    <location>
        <begin position="958"/>
        <end position="1194"/>
    </location>
</feature>
<evidence type="ECO:0000256" key="1">
    <source>
        <dbReference type="ARBA" id="ARBA00004127"/>
    </source>
</evidence>
<reference evidence="16" key="1">
    <citation type="submission" date="2021-01" db="EMBL/GenBank/DDBJ databases">
        <title>Adiantum capillus-veneris genome.</title>
        <authorList>
            <person name="Fang Y."/>
            <person name="Liao Q."/>
        </authorList>
    </citation>
    <scope>NUCLEOTIDE SEQUENCE</scope>
    <source>
        <strain evidence="16">H3</strain>
        <tissue evidence="16">Leaf</tissue>
    </source>
</reference>
<evidence type="ECO:0000256" key="11">
    <source>
        <dbReference type="ARBA" id="ARBA00023136"/>
    </source>
</evidence>
<feature type="domain" description="ABC transmembrane type-1" evidence="15">
    <location>
        <begin position="685"/>
        <end position="923"/>
    </location>
</feature>
<dbReference type="SUPFAM" id="SSF90123">
    <property type="entry name" value="ABC transporter transmembrane region"/>
    <property type="match status" value="2"/>
</dbReference>
<dbReference type="Gene3D" id="3.40.50.300">
    <property type="entry name" value="P-loop containing nucleotide triphosphate hydrolases"/>
    <property type="match status" value="2"/>
</dbReference>
<dbReference type="PANTHER" id="PTHR43394">
    <property type="entry name" value="ATP-DEPENDENT PERMEASE MDL1, MITOCHONDRIAL"/>
    <property type="match status" value="1"/>
</dbReference>
<protein>
    <submittedName>
        <fullName evidence="16">Uncharacterized protein</fullName>
    </submittedName>
</protein>
<dbReference type="GO" id="GO:0090374">
    <property type="term" value="P:oligopeptide export from mitochondrion"/>
    <property type="evidence" value="ECO:0007669"/>
    <property type="project" value="TreeGrafter"/>
</dbReference>
<dbReference type="CDD" id="cd03249">
    <property type="entry name" value="ABC_MTABC3_MDL1_MDL2"/>
    <property type="match status" value="2"/>
</dbReference>
<sequence>MEASTVAPPAGGSSSSVAFYKLFRHADGVDVAAMAVGGLASVAHGASVPVFLVVLGRLLNTLGSHHVDPVHMSKQVSTYALYFVYISLVRLGTGYVEVSLWMYTGERQASRLRTEFVRALLSQDVGFFDTNMSTGDVIASISHDMALIQDAIGTKTGNVIHYLSQFMTGMVVSFRSLWELSLLTLAAVPLIALSGGFCAYMIIGITARNQEAYSRAAEVALEVIEQMRTVHSFGGERKAFQAYSDALQSTKKLGIQAGLAKGLGVGSLYGVGICSFALLLWFSGKLIRNGITNGGESFTTILNIIASSLALGQASPDIATIGKAKVAGYTILEMIKRKPLISYNTDGLKLDLVSGNIELRSVCFNYPSRPDIKIFQNFSLFIPAGKVIAIVGPSGTGKSTVISLIERFYDPLAGEVLLDGHNIKTLQLKWLRDQMGLVNQEPALFATTIRENIMYGKAGNVPFDDVVKAASISSATTFIDALPDRYETQVGERGVQLSGGQKQRIAIARAIVKNPSILLLDEATSALDSDSEKSVQEALDRVMLGRTTVVVAHRLSTIQNADVIAVVQDGKVAELGSHNELIEKDSLYAALVKIQKNGPADSSRIYRGHLDSSLSQRTFSFGSNRSSVSGQGLQNNEAEPNIKNLVGPRPSLARLIRMNASYWPFGLLSAIGAIVAGAQVPVFALIISVISALAYTCEFYFTGVTGERVTLRVRKAMFSAILQNEVSWFDTNSSTLLASRLSADAPLVKTAIVDRVVTLLQNMGLIVAAFCITLTLQWNLSLIMIVTFPAVIGSYAGQMQFSSGFSGDLHMVHMKANVVAGEAISNIRTVAAFSAEEKVLNLFCKTLGESRKKAFVRGQIGGIGFGVSQFVLFCWCALALWYASVLIRKGQANFGETVKCFMVLLITAFSVAEALTMTPDFLRGTKTLQGVFQILDRRTEIDIGDPRAEEVHAVNGSIEFRHVHFSYPSRAEVKILNNFNLNVRRGYSQALVGASGSGKSSVIALIARFYDPQSGRVLIDGKDIKQLRLESLRRHIGLVQQEPALFSTSIYENIRYGKEGATESEIVEAAKAANAHGFISGLPGGYMTEVGERGVQLSGGQKQRVAIARAVLKNPAILLLDEATSALDMESEKLVQEALDKMMERRTTVLVAHRLSTVQNAHSIAVLENGSIKEQGNHRELIAKQGAYFQLHNLSG</sequence>
<dbReference type="GO" id="GO:0012505">
    <property type="term" value="C:endomembrane system"/>
    <property type="evidence" value="ECO:0007669"/>
    <property type="project" value="UniProtKB-SubCell"/>
</dbReference>
<dbReference type="InterPro" id="IPR003593">
    <property type="entry name" value="AAA+_ATPase"/>
</dbReference>
<dbReference type="Pfam" id="PF00005">
    <property type="entry name" value="ABC_tran"/>
    <property type="match status" value="2"/>
</dbReference>
<keyword evidence="10 13" id="KW-1133">Transmembrane helix</keyword>
<dbReference type="InterPro" id="IPR039421">
    <property type="entry name" value="Type_1_exporter"/>
</dbReference>
<name>A0A9D4U996_ADICA</name>
<dbReference type="CDD" id="cd18577">
    <property type="entry name" value="ABC_6TM_Pgp_ABCB1_D1_like"/>
    <property type="match status" value="1"/>
</dbReference>
<evidence type="ECO:0000256" key="2">
    <source>
        <dbReference type="ARBA" id="ARBA00004236"/>
    </source>
</evidence>
<evidence type="ECO:0000256" key="6">
    <source>
        <dbReference type="ARBA" id="ARBA00022692"/>
    </source>
</evidence>
<dbReference type="InterPro" id="IPR011527">
    <property type="entry name" value="ABC1_TM_dom"/>
</dbReference>
<evidence type="ECO:0000313" key="17">
    <source>
        <dbReference type="Proteomes" id="UP000886520"/>
    </source>
</evidence>
<dbReference type="Pfam" id="PF00664">
    <property type="entry name" value="ABC_membrane"/>
    <property type="match status" value="2"/>
</dbReference>
<dbReference type="GO" id="GO:0016887">
    <property type="term" value="F:ATP hydrolysis activity"/>
    <property type="evidence" value="ECO:0007669"/>
    <property type="project" value="InterPro"/>
</dbReference>
<evidence type="ECO:0000259" key="15">
    <source>
        <dbReference type="PROSITE" id="PS50929"/>
    </source>
</evidence>
<feature type="transmembrane region" description="Helical" evidence="13">
    <location>
        <begin position="180"/>
        <end position="203"/>
    </location>
</feature>
<keyword evidence="8" id="KW-0547">Nucleotide-binding</keyword>